<name>A0A1B0B9Q9_9MUSC</name>
<organism evidence="2 3">
    <name type="scientific">Glossina palpalis gambiensis</name>
    <dbReference type="NCBI Taxonomy" id="67801"/>
    <lineage>
        <taxon>Eukaryota</taxon>
        <taxon>Metazoa</taxon>
        <taxon>Ecdysozoa</taxon>
        <taxon>Arthropoda</taxon>
        <taxon>Hexapoda</taxon>
        <taxon>Insecta</taxon>
        <taxon>Pterygota</taxon>
        <taxon>Neoptera</taxon>
        <taxon>Endopterygota</taxon>
        <taxon>Diptera</taxon>
        <taxon>Brachycera</taxon>
        <taxon>Muscomorpha</taxon>
        <taxon>Hippoboscoidea</taxon>
        <taxon>Glossinidae</taxon>
        <taxon>Glossina</taxon>
    </lineage>
</organism>
<keyword evidence="1" id="KW-0812">Transmembrane</keyword>
<reference evidence="2" key="2">
    <citation type="submission" date="2020-05" db="UniProtKB">
        <authorList>
            <consortium name="EnsemblMetazoa"/>
        </authorList>
    </citation>
    <scope>IDENTIFICATION</scope>
    <source>
        <strain evidence="2">IAEA</strain>
    </source>
</reference>
<proteinExistence type="predicted"/>
<dbReference type="AlphaFoldDB" id="A0A1B0B9Q9"/>
<keyword evidence="1" id="KW-0472">Membrane</keyword>
<keyword evidence="3" id="KW-1185">Reference proteome</keyword>
<dbReference type="Proteomes" id="UP000092460">
    <property type="component" value="Unassembled WGS sequence"/>
</dbReference>
<protein>
    <submittedName>
        <fullName evidence="2">Uncharacterized protein</fullName>
    </submittedName>
</protein>
<evidence type="ECO:0000313" key="3">
    <source>
        <dbReference type="Proteomes" id="UP000092460"/>
    </source>
</evidence>
<reference evidence="3" key="1">
    <citation type="submission" date="2015-01" db="EMBL/GenBank/DDBJ databases">
        <authorList>
            <person name="Aksoy S."/>
            <person name="Warren W."/>
            <person name="Wilson R.K."/>
        </authorList>
    </citation>
    <scope>NUCLEOTIDE SEQUENCE [LARGE SCALE GENOMIC DNA]</scope>
    <source>
        <strain evidence="3">IAEA</strain>
    </source>
</reference>
<accession>A0A1B0B9Q9</accession>
<dbReference type="EMBL" id="JXJN01010519">
    <property type="status" value="NOT_ANNOTATED_CDS"/>
    <property type="molecule type" value="Genomic_DNA"/>
</dbReference>
<dbReference type="EnsemblMetazoa" id="GPPI023265-RA">
    <property type="protein sequence ID" value="GPPI023265-PA"/>
    <property type="gene ID" value="GPPI023265"/>
</dbReference>
<evidence type="ECO:0000256" key="1">
    <source>
        <dbReference type="SAM" id="Phobius"/>
    </source>
</evidence>
<feature type="transmembrane region" description="Helical" evidence="1">
    <location>
        <begin position="120"/>
        <end position="147"/>
    </location>
</feature>
<evidence type="ECO:0000313" key="2">
    <source>
        <dbReference type="EnsemblMetazoa" id="GPPI023265-PA"/>
    </source>
</evidence>
<sequence length="177" mass="20222">MDVPELVYRPQDSPDNEQLLLIVQCVELLLYCHYESYWRRQQSEIKPLTNAWYHQQFWPLFALIGCDLSAIDTQLCCEKSMLSERRHPKPAKEILNHHPIRISDGALRSPCNTARAFSEFTAVSAVVLARMCGLALLLTAMGVAFTLSKRCKTCEVFSSNSAKPDRIYCNDKIIKLI</sequence>
<dbReference type="VEuPathDB" id="VectorBase:GPPI023265"/>
<keyword evidence="1" id="KW-1133">Transmembrane helix</keyword>